<dbReference type="InterPro" id="IPR036388">
    <property type="entry name" value="WH-like_DNA-bd_sf"/>
</dbReference>
<dbReference type="PANTHER" id="PTHR43133">
    <property type="entry name" value="RNA POLYMERASE ECF-TYPE SIGMA FACTO"/>
    <property type="match status" value="1"/>
</dbReference>
<dbReference type="Gene3D" id="1.10.10.10">
    <property type="entry name" value="Winged helix-like DNA-binding domain superfamily/Winged helix DNA-binding domain"/>
    <property type="match status" value="1"/>
</dbReference>
<dbReference type="GO" id="GO:0006352">
    <property type="term" value="P:DNA-templated transcription initiation"/>
    <property type="evidence" value="ECO:0007669"/>
    <property type="project" value="InterPro"/>
</dbReference>
<dbReference type="GO" id="GO:0003677">
    <property type="term" value="F:DNA binding"/>
    <property type="evidence" value="ECO:0007669"/>
    <property type="project" value="UniProtKB-KW"/>
</dbReference>
<name>A0A6B3L491_9BACT</name>
<comment type="similarity">
    <text evidence="1">Belongs to the sigma-70 factor family. ECF subfamily.</text>
</comment>
<evidence type="ECO:0000313" key="7">
    <source>
        <dbReference type="EMBL" id="QQL46273.1"/>
    </source>
</evidence>
<accession>A0A6B3L491</accession>
<dbReference type="InterPro" id="IPR013325">
    <property type="entry name" value="RNA_pol_sigma_r2"/>
</dbReference>
<dbReference type="RefSeq" id="WP_164361415.1">
    <property type="nucleotide sequence ID" value="NZ_CP066776.1"/>
</dbReference>
<evidence type="ECO:0000256" key="2">
    <source>
        <dbReference type="ARBA" id="ARBA00023015"/>
    </source>
</evidence>
<dbReference type="NCBIfam" id="TIGR02937">
    <property type="entry name" value="sigma70-ECF"/>
    <property type="match status" value="1"/>
</dbReference>
<dbReference type="InterPro" id="IPR014284">
    <property type="entry name" value="RNA_pol_sigma-70_dom"/>
</dbReference>
<evidence type="ECO:0000256" key="4">
    <source>
        <dbReference type="ARBA" id="ARBA00023125"/>
    </source>
</evidence>
<dbReference type="SUPFAM" id="SSF88659">
    <property type="entry name" value="Sigma3 and sigma4 domains of RNA polymerase sigma factors"/>
    <property type="match status" value="1"/>
</dbReference>
<protein>
    <submittedName>
        <fullName evidence="7">Sigma-70 family RNA polymerase sigma factor</fullName>
    </submittedName>
</protein>
<reference evidence="7 8" key="1">
    <citation type="submission" date="2020-12" db="EMBL/GenBank/DDBJ databases">
        <title>Sulforoseuscoccus oceanibium gen. nov., sp. nov., a representative of the phylum Verrucomicrobia with special cytoplasmic membrane, and proposal of Sulforoseuscoccusaceae fam. nov.</title>
        <authorList>
            <person name="Xi F."/>
        </authorList>
    </citation>
    <scope>NUCLEOTIDE SEQUENCE [LARGE SCALE GENOMIC DNA]</scope>
    <source>
        <strain evidence="7 8">T37</strain>
    </source>
</reference>
<dbReference type="Pfam" id="PF08281">
    <property type="entry name" value="Sigma70_r4_2"/>
    <property type="match status" value="1"/>
</dbReference>
<sequence length="192" mass="22169">MLKNNPDSGNPGSDPWRRWYDENSTKLMMFARQQLRRPSDAEDVLHNAILKVWNARKKRAGGVPPTETPDPAEIYTAIRRTAIDLGRRETRRTAREEKVIELEDARGISYFDDPFDEAERNDEISKALRKLPVAQREVVALKIWGELTFAEIGETLEISENTAASRYRYAMEGLRRILGKGRESYFKNLMVI</sequence>
<gene>
    <name evidence="7" type="ORF">G3M56_006780</name>
</gene>
<evidence type="ECO:0000256" key="1">
    <source>
        <dbReference type="ARBA" id="ARBA00010641"/>
    </source>
</evidence>
<dbReference type="InterPro" id="IPR039425">
    <property type="entry name" value="RNA_pol_sigma-70-like"/>
</dbReference>
<organism evidence="7 8">
    <name type="scientific">Sulfuriroseicoccus oceanibius</name>
    <dbReference type="NCBI Taxonomy" id="2707525"/>
    <lineage>
        <taxon>Bacteria</taxon>
        <taxon>Pseudomonadati</taxon>
        <taxon>Verrucomicrobiota</taxon>
        <taxon>Verrucomicrobiia</taxon>
        <taxon>Verrucomicrobiales</taxon>
        <taxon>Verrucomicrobiaceae</taxon>
        <taxon>Sulfuriroseicoccus</taxon>
    </lineage>
</organism>
<feature type="domain" description="RNA polymerase sigma factor 70 region 4 type 2" evidence="6">
    <location>
        <begin position="123"/>
        <end position="170"/>
    </location>
</feature>
<keyword evidence="4" id="KW-0238">DNA-binding</keyword>
<dbReference type="Proteomes" id="UP000475117">
    <property type="component" value="Chromosome"/>
</dbReference>
<keyword evidence="2" id="KW-0805">Transcription regulation</keyword>
<evidence type="ECO:0000256" key="3">
    <source>
        <dbReference type="ARBA" id="ARBA00023082"/>
    </source>
</evidence>
<evidence type="ECO:0000259" key="6">
    <source>
        <dbReference type="Pfam" id="PF08281"/>
    </source>
</evidence>
<evidence type="ECO:0000313" key="8">
    <source>
        <dbReference type="Proteomes" id="UP000475117"/>
    </source>
</evidence>
<keyword evidence="5" id="KW-0804">Transcription</keyword>
<evidence type="ECO:0000256" key="5">
    <source>
        <dbReference type="ARBA" id="ARBA00023163"/>
    </source>
</evidence>
<dbReference type="PANTHER" id="PTHR43133:SF8">
    <property type="entry name" value="RNA POLYMERASE SIGMA FACTOR HI_1459-RELATED"/>
    <property type="match status" value="1"/>
</dbReference>
<dbReference type="AlphaFoldDB" id="A0A6B3L491"/>
<keyword evidence="8" id="KW-1185">Reference proteome</keyword>
<dbReference type="InterPro" id="IPR013324">
    <property type="entry name" value="RNA_pol_sigma_r3/r4-like"/>
</dbReference>
<dbReference type="KEGG" id="soa:G3M56_006780"/>
<keyword evidence="3" id="KW-0731">Sigma factor</keyword>
<dbReference type="Gene3D" id="1.10.1740.10">
    <property type="match status" value="1"/>
</dbReference>
<dbReference type="GO" id="GO:0016987">
    <property type="term" value="F:sigma factor activity"/>
    <property type="evidence" value="ECO:0007669"/>
    <property type="project" value="UniProtKB-KW"/>
</dbReference>
<dbReference type="SUPFAM" id="SSF88946">
    <property type="entry name" value="Sigma2 domain of RNA polymerase sigma factors"/>
    <property type="match status" value="1"/>
</dbReference>
<proteinExistence type="inferred from homology"/>
<dbReference type="InterPro" id="IPR013249">
    <property type="entry name" value="RNA_pol_sigma70_r4_t2"/>
</dbReference>
<dbReference type="EMBL" id="CP066776">
    <property type="protein sequence ID" value="QQL46273.1"/>
    <property type="molecule type" value="Genomic_DNA"/>
</dbReference>